<dbReference type="AlphaFoldDB" id="E4YT52"/>
<comment type="subcellular location">
    <subcellularLocation>
        <location evidence="1">Membrane</location>
        <topology evidence="1">Multi-pass membrane protein</topology>
    </subcellularLocation>
</comment>
<name>E4YT52_OIKDI</name>
<evidence type="ECO:0000256" key="1">
    <source>
        <dbReference type="ARBA" id="ARBA00004141"/>
    </source>
</evidence>
<feature type="domain" description="Major facilitator superfamily (MFS) profile" evidence="8">
    <location>
        <begin position="38"/>
        <end position="463"/>
    </location>
</feature>
<dbReference type="Pfam" id="PF07690">
    <property type="entry name" value="MFS_1"/>
    <property type="match status" value="1"/>
</dbReference>
<dbReference type="PROSITE" id="PS50850">
    <property type="entry name" value="MFS"/>
    <property type="match status" value="1"/>
</dbReference>
<feature type="transmembrane region" description="Helical" evidence="7">
    <location>
        <begin position="75"/>
        <end position="96"/>
    </location>
</feature>
<gene>
    <name evidence="9" type="ORF">GSOID_T00019149001</name>
</gene>
<feature type="transmembrane region" description="Helical" evidence="7">
    <location>
        <begin position="129"/>
        <end position="149"/>
    </location>
</feature>
<feature type="transmembrane region" description="Helical" evidence="7">
    <location>
        <begin position="332"/>
        <end position="353"/>
    </location>
</feature>
<evidence type="ECO:0000256" key="4">
    <source>
        <dbReference type="ARBA" id="ARBA00022989"/>
    </source>
</evidence>
<dbReference type="PANTHER" id="PTHR23505">
    <property type="entry name" value="SPINSTER"/>
    <property type="match status" value="1"/>
</dbReference>
<sequence length="482" mass="53272">CYSQKLKKMSRFKNIRRYDLLQKLYYSCCIIVALRVCALIVLWLYCCMSYCDRYSIAGVLSEVKEVFDLDHTNSAWLTTIFLISYMSFAPVIGYLGDRFDRKWLLIIGLVCQITTNLAGSTATTFSGLLLSRFFLGVSECVFNVIAVPFVSDLFGPKTRTYAIQALSTATPIGGGLGYVIGSEASSTFGGWHWALRVTTPVTGFIAVLMMFILPFQLKRGAMEPNMIVAKEEYLSDLKYFLKVKTYVYTVTGSACTNAMIGIATLWLPDLFSQVAVLGRELKPCAHPPCEFEEINLKFGALTVVAGLLGGLLGIFLSRVGRKMGNKLIEPELCGYGNLISTISIATMLLFMMGHQKLSWVMAFLALTGSSINWGLSCEIVMSVIPPRKRSTGKAVFNIISHALGDAPSPLIVGAVADMIRKYRVGERDTYLAEFRSMQSAFVLFAPLFTVSSAILYFAAARSLIADQKALEQQKECQSTTLF</sequence>
<evidence type="ECO:0000313" key="9">
    <source>
        <dbReference type="EMBL" id="CBY38641.1"/>
    </source>
</evidence>
<evidence type="ECO:0000259" key="8">
    <source>
        <dbReference type="PROSITE" id="PS50850"/>
    </source>
</evidence>
<dbReference type="GO" id="GO:0022857">
    <property type="term" value="F:transmembrane transporter activity"/>
    <property type="evidence" value="ECO:0007669"/>
    <property type="project" value="InterPro"/>
</dbReference>
<keyword evidence="2" id="KW-0813">Transport</keyword>
<feature type="transmembrane region" description="Helical" evidence="7">
    <location>
        <begin position="103"/>
        <end position="123"/>
    </location>
</feature>
<feature type="transmembrane region" description="Helical" evidence="7">
    <location>
        <begin position="395"/>
        <end position="416"/>
    </location>
</feature>
<evidence type="ECO:0000256" key="7">
    <source>
        <dbReference type="SAM" id="Phobius"/>
    </source>
</evidence>
<dbReference type="CDD" id="cd17328">
    <property type="entry name" value="MFS_spinster_like"/>
    <property type="match status" value="1"/>
</dbReference>
<accession>E4YT52</accession>
<dbReference type="InterPro" id="IPR011701">
    <property type="entry name" value="MFS"/>
</dbReference>
<evidence type="ECO:0000256" key="3">
    <source>
        <dbReference type="ARBA" id="ARBA00022692"/>
    </source>
</evidence>
<feature type="transmembrane region" description="Helical" evidence="7">
    <location>
        <begin position="298"/>
        <end position="320"/>
    </location>
</feature>
<reference evidence="9" key="1">
    <citation type="journal article" date="2010" name="Science">
        <title>Plasticity of animal genome architecture unmasked by rapid evolution of a pelagic tunicate.</title>
        <authorList>
            <person name="Denoeud F."/>
            <person name="Henriet S."/>
            <person name="Mungpakdee S."/>
            <person name="Aury J.M."/>
            <person name="Da Silva C."/>
            <person name="Brinkmann H."/>
            <person name="Mikhaleva J."/>
            <person name="Olsen L.C."/>
            <person name="Jubin C."/>
            <person name="Canestro C."/>
            <person name="Bouquet J.M."/>
            <person name="Danks G."/>
            <person name="Poulain J."/>
            <person name="Campsteijn C."/>
            <person name="Adamski M."/>
            <person name="Cross I."/>
            <person name="Yadetie F."/>
            <person name="Muffato M."/>
            <person name="Louis A."/>
            <person name="Butcher S."/>
            <person name="Tsagkogeorga G."/>
            <person name="Konrad A."/>
            <person name="Singh S."/>
            <person name="Jensen M.F."/>
            <person name="Cong E.H."/>
            <person name="Eikeseth-Otteraa H."/>
            <person name="Noel B."/>
            <person name="Anthouard V."/>
            <person name="Porcel B.M."/>
            <person name="Kachouri-Lafond R."/>
            <person name="Nishino A."/>
            <person name="Ugolini M."/>
            <person name="Chourrout P."/>
            <person name="Nishida H."/>
            <person name="Aasland R."/>
            <person name="Huzurbazar S."/>
            <person name="Westhof E."/>
            <person name="Delsuc F."/>
            <person name="Lehrach H."/>
            <person name="Reinhardt R."/>
            <person name="Weissenbach J."/>
            <person name="Roy S.W."/>
            <person name="Artiguenave F."/>
            <person name="Postlethwait J.H."/>
            <person name="Manak J.R."/>
            <person name="Thompson E.M."/>
            <person name="Jaillon O."/>
            <person name="Du Pasquier L."/>
            <person name="Boudinot P."/>
            <person name="Liberles D.A."/>
            <person name="Volff J.N."/>
            <person name="Philippe H."/>
            <person name="Lenhard B."/>
            <person name="Roest Crollius H."/>
            <person name="Wincker P."/>
            <person name="Chourrout D."/>
        </authorList>
    </citation>
    <scope>NUCLEOTIDE SEQUENCE [LARGE SCALE GENOMIC DNA]</scope>
</reference>
<evidence type="ECO:0000256" key="5">
    <source>
        <dbReference type="ARBA" id="ARBA00023136"/>
    </source>
</evidence>
<dbReference type="InterPro" id="IPR036259">
    <property type="entry name" value="MFS_trans_sf"/>
</dbReference>
<feature type="transmembrane region" description="Helical" evidence="7">
    <location>
        <begin position="436"/>
        <end position="458"/>
    </location>
</feature>
<dbReference type="Gene3D" id="1.20.1250.20">
    <property type="entry name" value="MFS general substrate transporter like domains"/>
    <property type="match status" value="1"/>
</dbReference>
<feature type="transmembrane region" description="Helical" evidence="7">
    <location>
        <begin position="246"/>
        <end position="267"/>
    </location>
</feature>
<feature type="non-terminal residue" evidence="9">
    <location>
        <position position="1"/>
    </location>
</feature>
<dbReference type="InterPro" id="IPR020846">
    <property type="entry name" value="MFS_dom"/>
</dbReference>
<feature type="transmembrane region" description="Helical" evidence="7">
    <location>
        <begin position="193"/>
        <end position="213"/>
    </location>
</feature>
<dbReference type="SUPFAM" id="SSF103473">
    <property type="entry name" value="MFS general substrate transporter"/>
    <property type="match status" value="1"/>
</dbReference>
<evidence type="ECO:0000256" key="6">
    <source>
        <dbReference type="ARBA" id="ARBA00024338"/>
    </source>
</evidence>
<feature type="transmembrane region" description="Helical" evidence="7">
    <location>
        <begin position="161"/>
        <end position="181"/>
    </location>
</feature>
<dbReference type="GO" id="GO:0016020">
    <property type="term" value="C:membrane"/>
    <property type="evidence" value="ECO:0007669"/>
    <property type="project" value="UniProtKB-SubCell"/>
</dbReference>
<keyword evidence="4 7" id="KW-1133">Transmembrane helix</keyword>
<protein>
    <recommendedName>
        <fullName evidence="8">Major facilitator superfamily (MFS) profile domain-containing protein</fullName>
    </recommendedName>
</protein>
<dbReference type="PANTHER" id="PTHR23505:SF79">
    <property type="entry name" value="PROTEIN SPINSTER"/>
    <property type="match status" value="1"/>
</dbReference>
<feature type="transmembrane region" description="Helical" evidence="7">
    <location>
        <begin position="359"/>
        <end position="383"/>
    </location>
</feature>
<dbReference type="InterPro" id="IPR044770">
    <property type="entry name" value="MFS_spinster-like"/>
</dbReference>
<keyword evidence="3 7" id="KW-0812">Transmembrane</keyword>
<proteinExistence type="inferred from homology"/>
<dbReference type="Proteomes" id="UP000011014">
    <property type="component" value="Unassembled WGS sequence"/>
</dbReference>
<dbReference type="EMBL" id="FN655280">
    <property type="protein sequence ID" value="CBY38641.1"/>
    <property type="molecule type" value="Genomic_DNA"/>
</dbReference>
<evidence type="ECO:0000256" key="2">
    <source>
        <dbReference type="ARBA" id="ARBA00022448"/>
    </source>
</evidence>
<organism evidence="9">
    <name type="scientific">Oikopleura dioica</name>
    <name type="common">Tunicate</name>
    <dbReference type="NCBI Taxonomy" id="34765"/>
    <lineage>
        <taxon>Eukaryota</taxon>
        <taxon>Metazoa</taxon>
        <taxon>Chordata</taxon>
        <taxon>Tunicata</taxon>
        <taxon>Appendicularia</taxon>
        <taxon>Copelata</taxon>
        <taxon>Oikopleuridae</taxon>
        <taxon>Oikopleura</taxon>
    </lineage>
</organism>
<feature type="transmembrane region" description="Helical" evidence="7">
    <location>
        <begin position="24"/>
        <end position="45"/>
    </location>
</feature>
<keyword evidence="5 7" id="KW-0472">Membrane</keyword>
<comment type="similarity">
    <text evidence="6">Belongs to the major facilitator superfamily. Spinster (TC 2.A.1.49) family.</text>
</comment>